<dbReference type="EnsemblMetazoa" id="XM_008206691">
    <property type="protein sequence ID" value="XP_008204913"/>
    <property type="gene ID" value="LOC100680464"/>
</dbReference>
<name>A0A7M7HA70_NASVI</name>
<feature type="region of interest" description="Disordered" evidence="1">
    <location>
        <begin position="1733"/>
        <end position="1809"/>
    </location>
</feature>
<sequence length="1809" mass="204484">MFPHFDATEAANRWRDISWDKDVDLSEVKWPKEDETKNVNKIDYNEFYLDELESPYEEPQKESGDSHFLKANFRLKNCNSGINFAYIHDQDMNYYQEPTSYYHGNYGRDSEVRDFNHMSMLGSIPEPSRSEENDLGYDPDYDEEVNKLLEEVEEELLEEDSTVPKAENVTIVKADRDQYEDFYDEFAPEEPIGEIPLWYSKNLDRKQQLAIERLRSLSLLVSYASRKAWEHIKRIEHDHHTPFCKINPPRHPPVNKPWQNYWKFRCNTKCKVDPPEPNHAHTADCEEILLEHFPTNVSTKTKNIMRTEFPDHVMRTVELFQNFVNATAKTNPYLDSDVVPDTTYERPSWTEIRVRVNYKNEILLVAYGKAVTPLLEPLKKVFKYGVGRTCNVVSLSCINSLWSLRKYKPNGPAPKHLYGTIDLRDKVGPIIINYNAENKITFNSAESEQLGRVMMEYLNPTPETTVIDIGCGIGVLSLMLATKCDKVIGLSHESNDIKLADQLMKLNKIHNASFISCTTKDVFTKCSSLVKKNISVAVLNLATPFGKSPDVMKSLRNLPTVWRVALYGTFSKEFQKHITILTSSDHHMGDEFLPMQACVVEKSPTMPEDFHIVVVFERKSLIEPSVDLIGFGPTLNLKEDSDSKCVKPVVIPDVKTSEIVGKGYGKFRQYDSPALPKGSKGENVTAVIAPPPSNNDEPTSVLPPDYGKPVKIFPPLDIAKLYEPRPDPVVHRQLKKIYDSPLLPKSNDSTSAESKKSDGSTIDIAKLYESVPNPVTNRCLKKMYDSPLLPKSNDSSSAESKKSDSSFLTKSIKAESDVPSRTSNDPRCDFLSDMKPLSPAPTDPRRGFSSRSDSSLPLSTDPRCDFLEEAITFNPNREPFDQKKVPIRKKERNNPGSMRPKKENRFDYPSIKKEKQSFPNSSSSQDSNSRSPPPMKKEPRIEAPTQTAITRKAFNIPSTFKTETVDSTTFPVKKETRFDSPPLPGYFPPKHSARPPDYVAPPANFYVRPPGFNIPPPSFNVPPPGFSIPPPGFMAPAPGFMPPAPGFMPPTPGFMPPTPSFMPPAPDFSVPPPLPKQESLRSSVEKEEGKLSPDSTFNKLPKQNSDASSKPDDVFLDAIIKSEPMELDEDCNEEKLPREQPHSSVQNNELEKSKGDPKEVTPKQEPTQTFPVVRIKSEPIDPSELSDHTNEPPTSTELPDSTELPVRIKTEPIDEDEPVTTTELPPPTKIKQEMLSPTLDREAFMNMPTPVHRPASLVERDRNSVSPPPASANFKTMDGFEFSVQPNQSYLSGMASTTVKKEIEVEEGELEDQDETPISKPSQPDPVVTVKREVSPEKFEEKPPIIRVKKLGNISNSEDDEISIIAEKKSKKVKKEKEKSKSKYDSKYKKEKKKKYKGLDLDMRQLMDEKRKIKRILKRQRDSYDCSLSPSPDRKRGYRSPSTNWDRGGRSPPAAYRRANRSPSTKFERWIRQSPSPSGKYPSRASPSRDRWSRRSSVSPSSSRRRRRSSSSSSESQLRRSPSLSRERRFKRSPVSPSERRFKRSPVSPSERRFKRSPVSPSERRFKRSPVSPSSRRYKRSPVSPSERRFKRSSVSPSDRQLSTVSPPPNRSYRYSSPSPSVKRFKRTQMPPSERPLRRSPSPPSERRFSRSSISPSGDRNSRRSSLSPGARIFQRSPSQYKWTRTSPLSFGEINSMLRWETRSPSAPRFTQSAMGNYADLRKTSLSPVFDSIKRKSSLPPEALGSSATSKTKSGNEIGDQWDIPGKADLSPISTSSASSRKNSLPSDSVSSKPCTTTADPAVQDESAS</sequence>
<dbReference type="OMA" id="DPRCDFL"/>
<evidence type="ECO:0000259" key="2">
    <source>
        <dbReference type="Pfam" id="PF05175"/>
    </source>
</evidence>
<dbReference type="InParanoid" id="A0A7M7HA70"/>
<dbReference type="GO" id="GO:0008168">
    <property type="term" value="F:methyltransferase activity"/>
    <property type="evidence" value="ECO:0007669"/>
    <property type="project" value="InterPro"/>
</dbReference>
<protein>
    <recommendedName>
        <fullName evidence="2">Methyltransferase small domain-containing protein</fullName>
    </recommendedName>
</protein>
<gene>
    <name evidence="3" type="primary">100680464</name>
</gene>
<dbReference type="Gene3D" id="3.40.50.150">
    <property type="entry name" value="Vaccinia Virus protein VP39"/>
    <property type="match status" value="1"/>
</dbReference>
<feature type="region of interest" description="Disordered" evidence="1">
    <location>
        <begin position="787"/>
        <end position="861"/>
    </location>
</feature>
<dbReference type="Proteomes" id="UP000002358">
    <property type="component" value="Chromosome 2"/>
</dbReference>
<feature type="compositionally biased region" description="Low complexity" evidence="1">
    <location>
        <begin position="1510"/>
        <end position="1524"/>
    </location>
</feature>
<feature type="compositionally biased region" description="Polar residues" evidence="1">
    <location>
        <begin position="1093"/>
        <end position="1108"/>
    </location>
</feature>
<feature type="compositionally biased region" description="Acidic residues" evidence="1">
    <location>
        <begin position="1306"/>
        <end position="1315"/>
    </location>
</feature>
<dbReference type="KEGG" id="nvi:100680464"/>
<evidence type="ECO:0000313" key="4">
    <source>
        <dbReference type="Proteomes" id="UP000002358"/>
    </source>
</evidence>
<feature type="compositionally biased region" description="Basic and acidic residues" evidence="1">
    <location>
        <begin position="1375"/>
        <end position="1388"/>
    </location>
</feature>
<feature type="compositionally biased region" description="Polar residues" evidence="1">
    <location>
        <begin position="1593"/>
        <end position="1605"/>
    </location>
</feature>
<keyword evidence="4" id="KW-1185">Reference proteome</keyword>
<reference evidence="3" key="1">
    <citation type="submission" date="2021-01" db="UniProtKB">
        <authorList>
            <consortium name="EnsemblMetazoa"/>
        </authorList>
    </citation>
    <scope>IDENTIFICATION</scope>
</reference>
<dbReference type="InterPro" id="IPR029063">
    <property type="entry name" value="SAM-dependent_MTases_sf"/>
</dbReference>
<feature type="region of interest" description="Disordered" evidence="1">
    <location>
        <begin position="1049"/>
        <end position="1233"/>
    </location>
</feature>
<dbReference type="Pfam" id="PF05175">
    <property type="entry name" value="MTS"/>
    <property type="match status" value="1"/>
</dbReference>
<organism evidence="3 4">
    <name type="scientific">Nasonia vitripennis</name>
    <name type="common">Parasitic wasp</name>
    <dbReference type="NCBI Taxonomy" id="7425"/>
    <lineage>
        <taxon>Eukaryota</taxon>
        <taxon>Metazoa</taxon>
        <taxon>Ecdysozoa</taxon>
        <taxon>Arthropoda</taxon>
        <taxon>Hexapoda</taxon>
        <taxon>Insecta</taxon>
        <taxon>Pterygota</taxon>
        <taxon>Neoptera</taxon>
        <taxon>Endopterygota</taxon>
        <taxon>Hymenoptera</taxon>
        <taxon>Apocrita</taxon>
        <taxon>Proctotrupomorpha</taxon>
        <taxon>Chalcidoidea</taxon>
        <taxon>Pteromalidae</taxon>
        <taxon>Pteromalinae</taxon>
        <taxon>Nasonia</taxon>
    </lineage>
</organism>
<feature type="compositionally biased region" description="Low complexity" evidence="1">
    <location>
        <begin position="1611"/>
        <end position="1621"/>
    </location>
</feature>
<feature type="compositionally biased region" description="Polar residues" evidence="1">
    <location>
        <begin position="1772"/>
        <end position="1799"/>
    </location>
</feature>
<feature type="region of interest" description="Disordered" evidence="1">
    <location>
        <begin position="1306"/>
        <end position="1680"/>
    </location>
</feature>
<feature type="compositionally biased region" description="Low complexity" evidence="1">
    <location>
        <begin position="849"/>
        <end position="861"/>
    </location>
</feature>
<feature type="compositionally biased region" description="Low complexity" evidence="1">
    <location>
        <begin position="917"/>
        <end position="930"/>
    </location>
</feature>
<dbReference type="SUPFAM" id="SSF53335">
    <property type="entry name" value="S-adenosyl-L-methionine-dependent methyltransferases"/>
    <property type="match status" value="1"/>
</dbReference>
<evidence type="ECO:0000256" key="1">
    <source>
        <dbReference type="SAM" id="MobiDB-lite"/>
    </source>
</evidence>
<proteinExistence type="predicted"/>
<feature type="compositionally biased region" description="Basic and acidic residues" evidence="1">
    <location>
        <begin position="1397"/>
        <end position="1411"/>
    </location>
</feature>
<evidence type="ECO:0000313" key="3">
    <source>
        <dbReference type="EnsemblMetazoa" id="XP_008204913"/>
    </source>
</evidence>
<feature type="compositionally biased region" description="Pro residues" evidence="1">
    <location>
        <begin position="1049"/>
        <end position="1075"/>
    </location>
</feature>
<dbReference type="PANTHER" id="PTHR45904:SF2">
    <property type="entry name" value="TRNA (URACIL-5-)-METHYLTRANSFERASE HOMOLOG A"/>
    <property type="match status" value="1"/>
</dbReference>
<feature type="compositionally biased region" description="Basic and acidic residues" evidence="1">
    <location>
        <begin position="1175"/>
        <end position="1190"/>
    </location>
</feature>
<dbReference type="OrthoDB" id="10250660at2759"/>
<dbReference type="InterPro" id="IPR045850">
    <property type="entry name" value="TRM2_met"/>
</dbReference>
<feature type="compositionally biased region" description="Polar residues" evidence="1">
    <location>
        <begin position="1746"/>
        <end position="1755"/>
    </location>
</feature>
<feature type="compositionally biased region" description="Basic and acidic residues" evidence="1">
    <location>
        <begin position="812"/>
        <end position="832"/>
    </location>
</feature>
<dbReference type="GO" id="GO:0003723">
    <property type="term" value="F:RNA binding"/>
    <property type="evidence" value="ECO:0007669"/>
    <property type="project" value="TreeGrafter"/>
</dbReference>
<feature type="compositionally biased region" description="Basic and acidic residues" evidence="1">
    <location>
        <begin position="1149"/>
        <end position="1162"/>
    </location>
</feature>
<dbReference type="InterPro" id="IPR007848">
    <property type="entry name" value="Small_mtfrase_dom"/>
</dbReference>
<feature type="compositionally biased region" description="Basic and acidic residues" evidence="1">
    <location>
        <begin position="900"/>
        <end position="916"/>
    </location>
</feature>
<feature type="compositionally biased region" description="Basic and acidic residues" evidence="1">
    <location>
        <begin position="1330"/>
        <end position="1344"/>
    </location>
</feature>
<feature type="domain" description="Methyltransferase small" evidence="2">
    <location>
        <begin position="451"/>
        <end position="525"/>
    </location>
</feature>
<dbReference type="PANTHER" id="PTHR45904">
    <property type="entry name" value="TRNA (URACIL-5-)-METHYLTRANSFERASE"/>
    <property type="match status" value="1"/>
</dbReference>
<accession>A0A7M7HA70</accession>
<feature type="region of interest" description="Disordered" evidence="1">
    <location>
        <begin position="875"/>
        <end position="955"/>
    </location>
</feature>